<evidence type="ECO:0000259" key="2">
    <source>
        <dbReference type="Pfam" id="PF07760"/>
    </source>
</evidence>
<keyword evidence="1" id="KW-0472">Membrane</keyword>
<feature type="domain" description="DUF1616" evidence="2">
    <location>
        <begin position="13"/>
        <end position="326"/>
    </location>
</feature>
<gene>
    <name evidence="3" type="ORF">C495_11584</name>
</gene>
<feature type="transmembrane region" description="Helical" evidence="1">
    <location>
        <begin position="35"/>
        <end position="55"/>
    </location>
</feature>
<dbReference type="InterPro" id="IPR011674">
    <property type="entry name" value="DUF1616"/>
</dbReference>
<dbReference type="Pfam" id="PF07760">
    <property type="entry name" value="DUF1616"/>
    <property type="match status" value="1"/>
</dbReference>
<organism evidence="3 4">
    <name type="scientific">Natronorubrum sulfidifaciens JCM 14089</name>
    <dbReference type="NCBI Taxonomy" id="1230460"/>
    <lineage>
        <taxon>Archaea</taxon>
        <taxon>Methanobacteriati</taxon>
        <taxon>Methanobacteriota</taxon>
        <taxon>Stenosarchaea group</taxon>
        <taxon>Halobacteria</taxon>
        <taxon>Halobacteriales</taxon>
        <taxon>Natrialbaceae</taxon>
        <taxon>Natronorubrum</taxon>
    </lineage>
</organism>
<evidence type="ECO:0000313" key="3">
    <source>
        <dbReference type="EMBL" id="ELY44540.1"/>
    </source>
</evidence>
<dbReference type="OrthoDB" id="82282at2157"/>
<protein>
    <recommendedName>
        <fullName evidence="2">DUF1616 domain-containing protein</fullName>
    </recommendedName>
</protein>
<evidence type="ECO:0000256" key="1">
    <source>
        <dbReference type="SAM" id="Phobius"/>
    </source>
</evidence>
<dbReference type="Proteomes" id="UP000011661">
    <property type="component" value="Unassembled WGS sequence"/>
</dbReference>
<feature type="transmembrane region" description="Helical" evidence="1">
    <location>
        <begin position="174"/>
        <end position="194"/>
    </location>
</feature>
<accession>L9W524</accession>
<dbReference type="eggNOG" id="arCOG02884">
    <property type="taxonomic scope" value="Archaea"/>
</dbReference>
<proteinExistence type="predicted"/>
<dbReference type="EMBL" id="AOHX01000039">
    <property type="protein sequence ID" value="ELY44540.1"/>
    <property type="molecule type" value="Genomic_DNA"/>
</dbReference>
<dbReference type="STRING" id="1230460.C495_11584"/>
<sequence>MSDTHWWFSDLAVVIVVTGALTLGVFSGIDGPARILLLIPLLLFFPGYALVSAMFPDRPNDDYQSFDEEKTGLGNPLLVTGGLETVERFVLSTVFSVALVSAIALLTSVTPGGLMLETVLSGIAVTTVVLSLIAIGSRYRCPPAQRFTPALSLEAVFFTQRRPTAYDQTSTRPYNVAIVIGLLLLVASGGFAIANPPQHDGFTEFAVDTEPVTGETETMYESSYTAGEPQELQATITNREHDERTYTTVVLLERVSYDGDDVTVHETAELTRQSATVDDGDTQQQTLEITPSMDGEEFRLTLLLYDGEPPASPTAENAYRTVQLPIELE</sequence>
<keyword evidence="4" id="KW-1185">Reference proteome</keyword>
<comment type="caution">
    <text evidence="3">The sequence shown here is derived from an EMBL/GenBank/DDBJ whole genome shotgun (WGS) entry which is preliminary data.</text>
</comment>
<dbReference type="AlphaFoldDB" id="L9W524"/>
<keyword evidence="1" id="KW-1133">Transmembrane helix</keyword>
<feature type="transmembrane region" description="Helical" evidence="1">
    <location>
        <begin position="89"/>
        <end position="107"/>
    </location>
</feature>
<dbReference type="RefSeq" id="WP_008163047.1">
    <property type="nucleotide sequence ID" value="NZ_AOHX01000039.1"/>
</dbReference>
<feature type="transmembrane region" description="Helical" evidence="1">
    <location>
        <begin position="6"/>
        <end position="28"/>
    </location>
</feature>
<feature type="transmembrane region" description="Helical" evidence="1">
    <location>
        <begin position="119"/>
        <end position="139"/>
    </location>
</feature>
<keyword evidence="1" id="KW-0812">Transmembrane</keyword>
<name>L9W524_9EURY</name>
<reference evidence="3 4" key="1">
    <citation type="journal article" date="2014" name="PLoS Genet.">
        <title>Phylogenetically driven sequencing of extremely halophilic archaea reveals strategies for static and dynamic osmo-response.</title>
        <authorList>
            <person name="Becker E.A."/>
            <person name="Seitzer P.M."/>
            <person name="Tritt A."/>
            <person name="Larsen D."/>
            <person name="Krusor M."/>
            <person name="Yao A.I."/>
            <person name="Wu D."/>
            <person name="Madern D."/>
            <person name="Eisen J.A."/>
            <person name="Darling A.E."/>
            <person name="Facciotti M.T."/>
        </authorList>
    </citation>
    <scope>NUCLEOTIDE SEQUENCE [LARGE SCALE GENOMIC DNA]</scope>
    <source>
        <strain evidence="3 4">JCM 14089</strain>
    </source>
</reference>
<evidence type="ECO:0000313" key="4">
    <source>
        <dbReference type="Proteomes" id="UP000011661"/>
    </source>
</evidence>
<dbReference type="PATRIC" id="fig|1230460.4.peg.2353"/>